<evidence type="ECO:0000313" key="3">
    <source>
        <dbReference type="Proteomes" id="UP001432322"/>
    </source>
</evidence>
<name>A0AAV5VYM0_9BILA</name>
<gene>
    <name evidence="2" type="ORF">PFISCL1PPCAC_15119</name>
</gene>
<dbReference type="Proteomes" id="UP001432322">
    <property type="component" value="Unassembled WGS sequence"/>
</dbReference>
<feature type="signal peptide" evidence="1">
    <location>
        <begin position="1"/>
        <end position="17"/>
    </location>
</feature>
<accession>A0AAV5VYM0</accession>
<evidence type="ECO:0000256" key="1">
    <source>
        <dbReference type="SAM" id="SignalP"/>
    </source>
</evidence>
<organism evidence="2 3">
    <name type="scientific">Pristionchus fissidentatus</name>
    <dbReference type="NCBI Taxonomy" id="1538716"/>
    <lineage>
        <taxon>Eukaryota</taxon>
        <taxon>Metazoa</taxon>
        <taxon>Ecdysozoa</taxon>
        <taxon>Nematoda</taxon>
        <taxon>Chromadorea</taxon>
        <taxon>Rhabditida</taxon>
        <taxon>Rhabditina</taxon>
        <taxon>Diplogasteromorpha</taxon>
        <taxon>Diplogasteroidea</taxon>
        <taxon>Neodiplogasteridae</taxon>
        <taxon>Pristionchus</taxon>
    </lineage>
</organism>
<evidence type="ECO:0000313" key="2">
    <source>
        <dbReference type="EMBL" id="GMT23822.1"/>
    </source>
</evidence>
<reference evidence="2" key="1">
    <citation type="submission" date="2023-10" db="EMBL/GenBank/DDBJ databases">
        <title>Genome assembly of Pristionchus species.</title>
        <authorList>
            <person name="Yoshida K."/>
            <person name="Sommer R.J."/>
        </authorList>
    </citation>
    <scope>NUCLEOTIDE SEQUENCE</scope>
    <source>
        <strain evidence="2">RS5133</strain>
    </source>
</reference>
<keyword evidence="1" id="KW-0732">Signal</keyword>
<feature type="non-terminal residue" evidence="2">
    <location>
        <position position="138"/>
    </location>
</feature>
<sequence length="138" mass="15640">MLLPSLITFLFIQSIQSATIPKVIVEGPRTIHDYGGMKIEVLEQMGMEPEYLDRLERAIVDNFTTDKIRSGEASLKISNVMERRWGGRWTVVIIEDPYLLYTTIPKRSTAHALFDVNGSGVFVGRDGWPKKPIEWSAS</sequence>
<feature type="chain" id="PRO_5044011594" evidence="1">
    <location>
        <begin position="18"/>
        <end position="138"/>
    </location>
</feature>
<dbReference type="AlphaFoldDB" id="A0AAV5VYM0"/>
<keyword evidence="3" id="KW-1185">Reference proteome</keyword>
<dbReference type="EMBL" id="BTSY01000004">
    <property type="protein sequence ID" value="GMT23822.1"/>
    <property type="molecule type" value="Genomic_DNA"/>
</dbReference>
<comment type="caution">
    <text evidence="2">The sequence shown here is derived from an EMBL/GenBank/DDBJ whole genome shotgun (WGS) entry which is preliminary data.</text>
</comment>
<proteinExistence type="predicted"/>
<protein>
    <submittedName>
        <fullName evidence="2">Uncharacterized protein</fullName>
    </submittedName>
</protein>